<keyword evidence="2" id="KW-0227">DNA damage</keyword>
<evidence type="ECO:0000256" key="2">
    <source>
        <dbReference type="ARBA" id="ARBA00022763"/>
    </source>
</evidence>
<dbReference type="Gene3D" id="3.30.230.10">
    <property type="match status" value="1"/>
</dbReference>
<evidence type="ECO:0000313" key="7">
    <source>
        <dbReference type="Proteomes" id="UP000002173"/>
    </source>
</evidence>
<dbReference type="GeneID" id="5477555"/>
<dbReference type="PROSITE" id="PS00058">
    <property type="entry name" value="DNA_MISMATCH_REPAIR_1"/>
    <property type="match status" value="1"/>
</dbReference>
<dbReference type="PANTHER" id="PTHR10073">
    <property type="entry name" value="DNA MISMATCH REPAIR PROTEIN MLH, PMS, MUTL"/>
    <property type="match status" value="1"/>
</dbReference>
<dbReference type="InterPro" id="IPR037198">
    <property type="entry name" value="MutL_C_sf"/>
</dbReference>
<dbReference type="RefSeq" id="XP_001609336.1">
    <property type="nucleotide sequence ID" value="XM_001609286.1"/>
</dbReference>
<reference evidence="6 7" key="1">
    <citation type="journal article" date="2007" name="PLoS Pathog.">
        <title>Genome sequence of Babesia bovis and comparative analysis of apicomplexan hemoprotozoa.</title>
        <authorList>
            <person name="Brayton K.A."/>
            <person name="Lau A.O.T."/>
            <person name="Herndon D.R."/>
            <person name="Hannick L."/>
            <person name="Kappmeyer L.S."/>
            <person name="Berens S.J."/>
            <person name="Bidwell S.L."/>
            <person name="Brown W.C."/>
            <person name="Crabtree J."/>
            <person name="Fadrosh D."/>
            <person name="Feldblum T."/>
            <person name="Forberger H.A."/>
            <person name="Haas B.J."/>
            <person name="Howell J.M."/>
            <person name="Khouri H."/>
            <person name="Koo H."/>
            <person name="Mann D.J."/>
            <person name="Norimine J."/>
            <person name="Paulsen I.T."/>
            <person name="Radune D."/>
            <person name="Ren Q."/>
            <person name="Smith R.K. Jr."/>
            <person name="Suarez C.E."/>
            <person name="White O."/>
            <person name="Wortman J.R."/>
            <person name="Knowles D.P. Jr."/>
            <person name="McElwain T.F."/>
            <person name="Nene V.M."/>
        </authorList>
    </citation>
    <scope>NUCLEOTIDE SEQUENCE [LARGE SCALE GENOMIC DNA]</scope>
    <source>
        <strain evidence="6">T2Bo</strain>
    </source>
</reference>
<dbReference type="FunCoup" id="A7AVE2">
    <property type="interactions" value="404"/>
</dbReference>
<dbReference type="SMART" id="SM00853">
    <property type="entry name" value="MutL_C"/>
    <property type="match status" value="1"/>
</dbReference>
<reference evidence="7" key="2">
    <citation type="journal article" date="2020" name="Data Brief">
        <title>Transcriptome dataset of Babesia bovis life stages within vertebrate and invertebrate hosts.</title>
        <authorList>
            <person name="Ueti M.W."/>
            <person name="Johnson W.C."/>
            <person name="Kappmeyer L.S."/>
            <person name="Herndon D.R."/>
            <person name="Mousel M.R."/>
            <person name="Reif K.E."/>
            <person name="Taus N.S."/>
            <person name="Ifeonu O.O."/>
            <person name="Silva J.C."/>
            <person name="Suarez C.E."/>
            <person name="Brayton K.A."/>
        </authorList>
    </citation>
    <scope>NUCLEOTIDE SEQUENCE [LARGE SCALE GENOMIC DNA]</scope>
</reference>
<dbReference type="InParanoid" id="A7AVE2"/>
<dbReference type="InterPro" id="IPR014762">
    <property type="entry name" value="DNA_mismatch_repair_CS"/>
</dbReference>
<dbReference type="SUPFAM" id="SSF118116">
    <property type="entry name" value="DNA mismatch repair protein MutL"/>
    <property type="match status" value="1"/>
</dbReference>
<dbReference type="InterPro" id="IPR042121">
    <property type="entry name" value="MutL_C_regsub"/>
</dbReference>
<dbReference type="PANTHER" id="PTHR10073:SF52">
    <property type="entry name" value="MISMATCH REPAIR ENDONUCLEASE PMS2"/>
    <property type="match status" value="1"/>
</dbReference>
<feature type="domain" description="MutL C-terminal dimerisation" evidence="4">
    <location>
        <begin position="659"/>
        <end position="840"/>
    </location>
</feature>
<dbReference type="eggNOG" id="KOG1978">
    <property type="taxonomic scope" value="Eukaryota"/>
</dbReference>
<comment type="caution">
    <text evidence="6">The sequence shown here is derived from an EMBL/GenBank/DDBJ whole genome shotgun (WGS) entry which is preliminary data.</text>
</comment>
<feature type="region of interest" description="Disordered" evidence="3">
    <location>
        <begin position="356"/>
        <end position="375"/>
    </location>
</feature>
<evidence type="ECO:0000256" key="3">
    <source>
        <dbReference type="SAM" id="MobiDB-lite"/>
    </source>
</evidence>
<evidence type="ECO:0000259" key="5">
    <source>
        <dbReference type="SMART" id="SM01340"/>
    </source>
</evidence>
<dbReference type="GO" id="GO:0032389">
    <property type="term" value="C:MutLalpha complex"/>
    <property type="evidence" value="ECO:0007669"/>
    <property type="project" value="TreeGrafter"/>
</dbReference>
<dbReference type="Pfam" id="PF13589">
    <property type="entry name" value="HATPase_c_3"/>
    <property type="match status" value="1"/>
</dbReference>
<dbReference type="InterPro" id="IPR020568">
    <property type="entry name" value="Ribosomal_Su5_D2-typ_SF"/>
</dbReference>
<dbReference type="Pfam" id="PF01119">
    <property type="entry name" value="DNA_mis_repair"/>
    <property type="match status" value="1"/>
</dbReference>
<dbReference type="Proteomes" id="UP000002173">
    <property type="component" value="Unassembled WGS sequence"/>
</dbReference>
<dbReference type="InterPro" id="IPR042120">
    <property type="entry name" value="MutL_C_dimsub"/>
</dbReference>
<dbReference type="Pfam" id="PF08676">
    <property type="entry name" value="MutL_C"/>
    <property type="match status" value="1"/>
</dbReference>
<accession>A7AVE2</accession>
<dbReference type="EMBL" id="AAXT01000004">
    <property type="protein sequence ID" value="EDO05768.1"/>
    <property type="molecule type" value="Genomic_DNA"/>
</dbReference>
<comment type="similarity">
    <text evidence="1">Belongs to the DNA mismatch repair MutL/HexB family.</text>
</comment>
<dbReference type="SUPFAM" id="SSF54211">
    <property type="entry name" value="Ribosomal protein S5 domain 2-like"/>
    <property type="match status" value="1"/>
</dbReference>
<protein>
    <submittedName>
        <fullName evidence="6">DNA mismatch repair protein, putative</fullName>
    </submittedName>
</protein>
<dbReference type="GO" id="GO:0140664">
    <property type="term" value="F:ATP-dependent DNA damage sensor activity"/>
    <property type="evidence" value="ECO:0007669"/>
    <property type="project" value="InterPro"/>
</dbReference>
<feature type="compositionally biased region" description="Polar residues" evidence="3">
    <location>
        <begin position="536"/>
        <end position="550"/>
    </location>
</feature>
<dbReference type="GO" id="GO:0005524">
    <property type="term" value="F:ATP binding"/>
    <property type="evidence" value="ECO:0007669"/>
    <property type="project" value="InterPro"/>
</dbReference>
<dbReference type="GO" id="GO:0006298">
    <property type="term" value="P:mismatch repair"/>
    <property type="evidence" value="ECO:0007669"/>
    <property type="project" value="InterPro"/>
</dbReference>
<reference evidence="7" key="3">
    <citation type="journal article" date="2021" name="Int. J. Parasitol.">
        <title>Comparative analysis of gene expression between Babesia bovis blood stages and kinetes allowed by improved genome annotation.</title>
        <authorList>
            <person name="Ueti M.W."/>
            <person name="Johnson W.C."/>
            <person name="Kappmeyer L.S."/>
            <person name="Herndon D.R."/>
            <person name="Mousel M.R."/>
            <person name="Reif K.E."/>
            <person name="Taus N.S."/>
            <person name="Ifeonu O.O."/>
            <person name="Silva J.C."/>
            <person name="Suarez C.E."/>
            <person name="Brayton K.A."/>
        </authorList>
    </citation>
    <scope>NUCLEOTIDE SEQUENCE [LARGE SCALE GENOMIC DNA]</scope>
</reference>
<dbReference type="SMART" id="SM01340">
    <property type="entry name" value="DNA_mis_repair"/>
    <property type="match status" value="1"/>
</dbReference>
<dbReference type="GO" id="GO:0030983">
    <property type="term" value="F:mismatched DNA binding"/>
    <property type="evidence" value="ECO:0007669"/>
    <property type="project" value="InterPro"/>
</dbReference>
<dbReference type="InterPro" id="IPR002099">
    <property type="entry name" value="MutL/Mlh/PMS"/>
</dbReference>
<feature type="region of interest" description="Disordered" evidence="3">
    <location>
        <begin position="516"/>
        <end position="557"/>
    </location>
</feature>
<feature type="domain" description="DNA mismatch repair protein S5" evidence="5">
    <location>
        <begin position="218"/>
        <end position="336"/>
    </location>
</feature>
<dbReference type="CDD" id="cd16926">
    <property type="entry name" value="HATPase_MutL-MLH-PMS-like"/>
    <property type="match status" value="1"/>
</dbReference>
<feature type="region of interest" description="Disordered" evidence="3">
    <location>
        <begin position="579"/>
        <end position="608"/>
    </location>
</feature>
<dbReference type="Gene3D" id="3.30.1540.20">
    <property type="entry name" value="MutL, C-terminal domain, dimerisation subdomain"/>
    <property type="match status" value="1"/>
</dbReference>
<dbReference type="Gene3D" id="3.30.565.10">
    <property type="entry name" value="Histidine kinase-like ATPase, C-terminal domain"/>
    <property type="match status" value="1"/>
</dbReference>
<sequence length="883" mass="98357">MSIVGLSADRSASHRSLQVISEVKCVVRELVENAIDAGATDIVIKLVDQGLTSISVSDNASGIEAFNFEQLAKRSSTSKIKQFEDIFTSLSSHGFRGEALNSIANVSTLEVETRVAKEEVGWYLKFDRDGSLIEKTPIAKKVGTVVTSSKLFEPYPVRRNLLIKGAKSQATGAVGIVQQYALIYPEIRFLLTNMSSTNHQISSLFSSTGTSKSIREVSGEIFGSNFIKNVLDIKLTRDTWSVEGIISTPQTGRQNNDIQILFINRRPVDGMKKLKRCIKDVHKQFSSKYNVAYVLNINIDSKHVDVNLAPDKRRLFLMQEDTITRQLKEGILELYMMRMAKDSITNDPLRMKQLQFSRSSTASSPDMQSSRTESTDSFVFCPGNEVNGDHRDPGPRGNAKCKQRSLQSFMVTSTRDNSVLKNSNTIDQWFADDHKVKAVVNRMPSSSRAETADSSSVSTLSIHEEVLDAYAMSMVCTQQSLTTVYNSSNDMNIAKDSTDSGGIDITELTYNTDRIVKQEPLAHTPRDVDTPDPQFNGDSNSSTTLEYNSTPEEDGVPIKLDPHLSVVKQEVVARDSLTDAQEIASTQSNVDRPSPRTEDAVNSDTAQTNEVLNLKLQRVYDDNFRKSEVYRMFGSSSEPGFHPIDTETIDPKIFLRMQVCGQFNNGFIIAKLESKYSESNKVKYAVYLIDPHAADEKTKFEKYNSSVKIQRQPLVCERKVDLSPFHQQVVQANLDLLYENGFAATVVRQVVNDEGGYNREPGIYLSSFPQVLGQILGEEDFVSFVHDLAQSGSSSQPDPTNTSASQVLWGANTILPRPKRIWNILANRACKDAVKLGDPLTMKQMIVIKDRLAGLVHPWNCPHGRPTMKCLITTEQINSIITQ</sequence>
<gene>
    <name evidence="6" type="ORF">BBOV_IV001710</name>
</gene>
<dbReference type="AlphaFoldDB" id="A7AVE2"/>
<evidence type="ECO:0000313" key="6">
    <source>
        <dbReference type="EMBL" id="EDO05768.1"/>
    </source>
</evidence>
<evidence type="ECO:0000256" key="1">
    <source>
        <dbReference type="ARBA" id="ARBA00006082"/>
    </source>
</evidence>
<dbReference type="InterPro" id="IPR014721">
    <property type="entry name" value="Ribsml_uS5_D2-typ_fold_subgr"/>
</dbReference>
<organism evidence="6 7">
    <name type="scientific">Babesia bovis</name>
    <dbReference type="NCBI Taxonomy" id="5865"/>
    <lineage>
        <taxon>Eukaryota</taxon>
        <taxon>Sar</taxon>
        <taxon>Alveolata</taxon>
        <taxon>Apicomplexa</taxon>
        <taxon>Aconoidasida</taxon>
        <taxon>Piroplasmida</taxon>
        <taxon>Babesiidae</taxon>
        <taxon>Babesia</taxon>
    </lineage>
</organism>
<dbReference type="OMA" id="MRPRRMP"/>
<name>A7AVE2_BABBO</name>
<proteinExistence type="inferred from homology"/>
<dbReference type="STRING" id="5865.A7AVE2"/>
<dbReference type="InterPro" id="IPR014790">
    <property type="entry name" value="MutL_C"/>
</dbReference>
<dbReference type="NCBIfam" id="TIGR00585">
    <property type="entry name" value="mutl"/>
    <property type="match status" value="1"/>
</dbReference>
<dbReference type="GO" id="GO:0016887">
    <property type="term" value="F:ATP hydrolysis activity"/>
    <property type="evidence" value="ECO:0007669"/>
    <property type="project" value="InterPro"/>
</dbReference>
<keyword evidence="7" id="KW-1185">Reference proteome</keyword>
<dbReference type="Gene3D" id="3.30.1370.100">
    <property type="entry name" value="MutL, C-terminal domain, regulatory subdomain"/>
    <property type="match status" value="1"/>
</dbReference>
<dbReference type="VEuPathDB" id="PiroplasmaDB:BBOV_IV001710"/>
<dbReference type="SUPFAM" id="SSF55874">
    <property type="entry name" value="ATPase domain of HSP90 chaperone/DNA topoisomerase II/histidine kinase"/>
    <property type="match status" value="1"/>
</dbReference>
<evidence type="ECO:0000259" key="4">
    <source>
        <dbReference type="SMART" id="SM00853"/>
    </source>
</evidence>
<dbReference type="InterPro" id="IPR038973">
    <property type="entry name" value="MutL/Mlh/Pms-like"/>
</dbReference>
<dbReference type="InterPro" id="IPR036890">
    <property type="entry name" value="HATPase_C_sf"/>
</dbReference>
<dbReference type="InterPro" id="IPR013507">
    <property type="entry name" value="DNA_mismatch_S5_2-like"/>
</dbReference>
<dbReference type="KEGG" id="bbo:BBOV_IV001710"/>